<protein>
    <recommendedName>
        <fullName evidence="2">DUF3375 domain-containing protein</fullName>
    </recommendedName>
</protein>
<accession>A0A450SPD0</accession>
<evidence type="ECO:0008006" key="2">
    <source>
        <dbReference type="Google" id="ProtNLM"/>
    </source>
</evidence>
<reference evidence="1" key="1">
    <citation type="submission" date="2019-02" db="EMBL/GenBank/DDBJ databases">
        <authorList>
            <person name="Gruber-Vodicka R. H."/>
            <person name="Seah K. B. B."/>
        </authorList>
    </citation>
    <scope>NUCLEOTIDE SEQUENCE</scope>
    <source>
        <strain evidence="1">BECK_DK161</strain>
    </source>
</reference>
<dbReference type="InterPro" id="IPR021804">
    <property type="entry name" value="DUF3375"/>
</dbReference>
<sequence>MPLDHATLELLRRNHPAWRLLRADHAPLVAAFLHRVFVGPNVRNLAQADLAEALEDELFAARERLGEEAFPGTAQRYLDEWARDDKGWLRKFYPPGTDEPHFDLTPATEKALAWLENLTERAFVGTESRLLTLFELLRQMSEGSETDPAARVAELTKRRTDVDAEIERILAGDVPLLDDTALKDRFQQFLQLARELLTDFRQVEHNFRALDRRVRERITLWEGGKGALLEQIMGERDAIADSDQGKSFRTFWDFLMSQSRQEELSRLLARVLSLPPVLAMGFDARLQRVHYDWLEAGEHTQRTVAKLSEQLRRFLDDQAWLENRRIMDILHNVENHALAVREELPAGDFMPLAETAAAIDLPLERPLYRPPLKPLIADRVPEQGDADVDAAALYAQVVIDREELLTNIRHALRGRPQITLAQVIARYPLRHGLAELVAYLQLIGEWPGADVEEAVQEQISWQSDGVLRKATLPRIIFRRNE</sequence>
<gene>
    <name evidence="1" type="ORF">BECKDK2373C_GA0170839_10504</name>
</gene>
<dbReference type="Pfam" id="PF11855">
    <property type="entry name" value="DUF3375"/>
    <property type="match status" value="1"/>
</dbReference>
<name>A0A450SPD0_9GAMM</name>
<dbReference type="EMBL" id="CAADEY010000050">
    <property type="protein sequence ID" value="VFJ55758.1"/>
    <property type="molecule type" value="Genomic_DNA"/>
</dbReference>
<proteinExistence type="predicted"/>
<organism evidence="1">
    <name type="scientific">Candidatus Kentrum sp. DK</name>
    <dbReference type="NCBI Taxonomy" id="2126562"/>
    <lineage>
        <taxon>Bacteria</taxon>
        <taxon>Pseudomonadati</taxon>
        <taxon>Pseudomonadota</taxon>
        <taxon>Gammaproteobacteria</taxon>
        <taxon>Candidatus Kentrum</taxon>
    </lineage>
</organism>
<evidence type="ECO:0000313" key="1">
    <source>
        <dbReference type="EMBL" id="VFJ55758.1"/>
    </source>
</evidence>
<dbReference type="AlphaFoldDB" id="A0A450SPD0"/>